<name>A0A402D2P0_9BACT</name>
<sequence length="123" mass="14105">MLTHLWEHVHTLSVRYGVDPVVFGVLYIAHHPLFWGTMAWLAARVRQRRRVVLQIVLGVFFWVMPYAYILLFSRHLPVWVYPIVGVVLVIGGRHAIGEIRKNLARRVASKTPAPASDEPAIFL</sequence>
<accession>A0A402D2P0</accession>
<dbReference type="Proteomes" id="UP000287394">
    <property type="component" value="Chromosome"/>
</dbReference>
<dbReference type="OrthoDB" id="7408546at2"/>
<gene>
    <name evidence="1" type="ORF">CCAX7_19760</name>
</gene>
<dbReference type="RefSeq" id="WP_119323767.1">
    <property type="nucleotide sequence ID" value="NZ_AP025739.1"/>
</dbReference>
<dbReference type="KEGG" id="ccot:CCAX7_19760"/>
<dbReference type="EMBL" id="AP025739">
    <property type="protein sequence ID" value="BDI29925.1"/>
    <property type="molecule type" value="Genomic_DNA"/>
</dbReference>
<evidence type="ECO:0000313" key="2">
    <source>
        <dbReference type="Proteomes" id="UP000287394"/>
    </source>
</evidence>
<reference evidence="1 2" key="1">
    <citation type="journal article" date="2019" name="Int. J. Syst. Evol. Microbiol.">
        <title>Capsulimonas corticalis gen. nov., sp. nov., an aerobic capsulated bacterium, of a novel bacterial order, Capsulimonadales ord. nov., of the class Armatimonadia of the phylum Armatimonadetes.</title>
        <authorList>
            <person name="Li J."/>
            <person name="Kudo C."/>
            <person name="Tonouchi A."/>
        </authorList>
    </citation>
    <scope>NUCLEOTIDE SEQUENCE [LARGE SCALE GENOMIC DNA]</scope>
    <source>
        <strain evidence="1 2">AX-7</strain>
    </source>
</reference>
<dbReference type="AlphaFoldDB" id="A0A402D2P0"/>
<protein>
    <submittedName>
        <fullName evidence="1">Uncharacterized protein</fullName>
    </submittedName>
</protein>
<organism evidence="1 2">
    <name type="scientific">Capsulimonas corticalis</name>
    <dbReference type="NCBI Taxonomy" id="2219043"/>
    <lineage>
        <taxon>Bacteria</taxon>
        <taxon>Bacillati</taxon>
        <taxon>Armatimonadota</taxon>
        <taxon>Armatimonadia</taxon>
        <taxon>Capsulimonadales</taxon>
        <taxon>Capsulimonadaceae</taxon>
        <taxon>Capsulimonas</taxon>
    </lineage>
</organism>
<keyword evidence="2" id="KW-1185">Reference proteome</keyword>
<proteinExistence type="predicted"/>
<evidence type="ECO:0000313" key="1">
    <source>
        <dbReference type="EMBL" id="BDI29925.1"/>
    </source>
</evidence>